<evidence type="ECO:0000313" key="1">
    <source>
        <dbReference type="EMBL" id="KAH6939353.1"/>
    </source>
</evidence>
<name>A0ACB7SXC7_HYAAI</name>
<reference evidence="1" key="1">
    <citation type="submission" date="2020-05" db="EMBL/GenBank/DDBJ databases">
        <title>Large-scale comparative analyses of tick genomes elucidate their genetic diversity and vector capacities.</title>
        <authorList>
            <person name="Jia N."/>
            <person name="Wang J."/>
            <person name="Shi W."/>
            <person name="Du L."/>
            <person name="Sun Y."/>
            <person name="Zhan W."/>
            <person name="Jiang J."/>
            <person name="Wang Q."/>
            <person name="Zhang B."/>
            <person name="Ji P."/>
            <person name="Sakyi L.B."/>
            <person name="Cui X."/>
            <person name="Yuan T."/>
            <person name="Jiang B."/>
            <person name="Yang W."/>
            <person name="Lam T.T.-Y."/>
            <person name="Chang Q."/>
            <person name="Ding S."/>
            <person name="Wang X."/>
            <person name="Zhu J."/>
            <person name="Ruan X."/>
            <person name="Zhao L."/>
            <person name="Wei J."/>
            <person name="Que T."/>
            <person name="Du C."/>
            <person name="Cheng J."/>
            <person name="Dai P."/>
            <person name="Han X."/>
            <person name="Huang E."/>
            <person name="Gao Y."/>
            <person name="Liu J."/>
            <person name="Shao H."/>
            <person name="Ye R."/>
            <person name="Li L."/>
            <person name="Wei W."/>
            <person name="Wang X."/>
            <person name="Wang C."/>
            <person name="Yang T."/>
            <person name="Huo Q."/>
            <person name="Li W."/>
            <person name="Guo W."/>
            <person name="Chen H."/>
            <person name="Zhou L."/>
            <person name="Ni X."/>
            <person name="Tian J."/>
            <person name="Zhou Y."/>
            <person name="Sheng Y."/>
            <person name="Liu T."/>
            <person name="Pan Y."/>
            <person name="Xia L."/>
            <person name="Li J."/>
            <person name="Zhao F."/>
            <person name="Cao W."/>
        </authorList>
    </citation>
    <scope>NUCLEOTIDE SEQUENCE</scope>
    <source>
        <strain evidence="1">Hyas-2018</strain>
    </source>
</reference>
<protein>
    <submittedName>
        <fullName evidence="1">Uncharacterized protein</fullName>
    </submittedName>
</protein>
<dbReference type="EMBL" id="CM023482">
    <property type="protein sequence ID" value="KAH6939353.1"/>
    <property type="molecule type" value="Genomic_DNA"/>
</dbReference>
<organism evidence="1 2">
    <name type="scientific">Hyalomma asiaticum</name>
    <name type="common">Tick</name>
    <dbReference type="NCBI Taxonomy" id="266040"/>
    <lineage>
        <taxon>Eukaryota</taxon>
        <taxon>Metazoa</taxon>
        <taxon>Ecdysozoa</taxon>
        <taxon>Arthropoda</taxon>
        <taxon>Chelicerata</taxon>
        <taxon>Arachnida</taxon>
        <taxon>Acari</taxon>
        <taxon>Parasitiformes</taxon>
        <taxon>Ixodida</taxon>
        <taxon>Ixodoidea</taxon>
        <taxon>Ixodidae</taxon>
        <taxon>Hyalomminae</taxon>
        <taxon>Hyalomma</taxon>
    </lineage>
</organism>
<gene>
    <name evidence="1" type="ORF">HPB50_017407</name>
</gene>
<comment type="caution">
    <text evidence="1">The sequence shown here is derived from an EMBL/GenBank/DDBJ whole genome shotgun (WGS) entry which is preliminary data.</text>
</comment>
<evidence type="ECO:0000313" key="2">
    <source>
        <dbReference type="Proteomes" id="UP000821845"/>
    </source>
</evidence>
<accession>A0ACB7SXC7</accession>
<dbReference type="Proteomes" id="UP000821845">
    <property type="component" value="Chromosome 2"/>
</dbReference>
<proteinExistence type="predicted"/>
<sequence>MASTVLRSMGERVTACARWVRRLMVAPTTTTSSEHVDEESPVRQYFYFKPEEASARCSGATMVAILYKCLSTVLFKSLCAQAEESLSAALFTFSFAYSIAGLYMLLNGICNPPPSETPSRPSVLLVVSLVSAAVHLANAIYVYRGDFQRLIDGF</sequence>
<keyword evidence="2" id="KW-1185">Reference proteome</keyword>